<reference evidence="1" key="1">
    <citation type="journal article" date="2014" name="Front. Microbiol.">
        <title>High frequency of phylogenetically diverse reductive dehalogenase-homologous genes in deep subseafloor sedimentary metagenomes.</title>
        <authorList>
            <person name="Kawai M."/>
            <person name="Futagami T."/>
            <person name="Toyoda A."/>
            <person name="Takaki Y."/>
            <person name="Nishi S."/>
            <person name="Hori S."/>
            <person name="Arai W."/>
            <person name="Tsubouchi T."/>
            <person name="Morono Y."/>
            <person name="Uchiyama I."/>
            <person name="Ito T."/>
            <person name="Fujiyama A."/>
            <person name="Inagaki F."/>
            <person name="Takami H."/>
        </authorList>
    </citation>
    <scope>NUCLEOTIDE SEQUENCE</scope>
    <source>
        <strain evidence="1">Expedition CK06-06</strain>
    </source>
</reference>
<proteinExistence type="predicted"/>
<sequence length="89" mass="10477">MSKRALDVGSAVHDAIRIWLVSGKEPVEPDDQVLAAFVAFLEFFEQHKMETIKTEERMFLSDWSGQFDWYGKFDDQLYILDWKSSKAHY</sequence>
<comment type="caution">
    <text evidence="1">The sequence shown here is derived from an EMBL/GenBank/DDBJ whole genome shotgun (WGS) entry which is preliminary data.</text>
</comment>
<evidence type="ECO:0008006" key="2">
    <source>
        <dbReference type="Google" id="ProtNLM"/>
    </source>
</evidence>
<gene>
    <name evidence="1" type="ORF">S01H4_27414</name>
</gene>
<name>X1AX01_9ZZZZ</name>
<accession>X1AX01</accession>
<dbReference type="AlphaFoldDB" id="X1AX01"/>
<protein>
    <recommendedName>
        <fullName evidence="2">PD-(D/E)XK endonuclease-like domain-containing protein</fullName>
    </recommendedName>
</protein>
<feature type="non-terminal residue" evidence="1">
    <location>
        <position position="89"/>
    </location>
</feature>
<dbReference type="EMBL" id="BART01013398">
    <property type="protein sequence ID" value="GAG76693.1"/>
    <property type="molecule type" value="Genomic_DNA"/>
</dbReference>
<evidence type="ECO:0000313" key="1">
    <source>
        <dbReference type="EMBL" id="GAG76693.1"/>
    </source>
</evidence>
<organism evidence="1">
    <name type="scientific">marine sediment metagenome</name>
    <dbReference type="NCBI Taxonomy" id="412755"/>
    <lineage>
        <taxon>unclassified sequences</taxon>
        <taxon>metagenomes</taxon>
        <taxon>ecological metagenomes</taxon>
    </lineage>
</organism>